<dbReference type="Proteomes" id="UP000177745">
    <property type="component" value="Unassembled WGS sequence"/>
</dbReference>
<evidence type="ECO:0000256" key="1">
    <source>
        <dbReference type="ARBA" id="ARBA00004651"/>
    </source>
</evidence>
<dbReference type="PANTHER" id="PTHR32322:SF18">
    <property type="entry name" value="S-ADENOSYLMETHIONINE_S-ADENOSYLHOMOCYSTEINE TRANSPORTER"/>
    <property type="match status" value="1"/>
</dbReference>
<dbReference type="InterPro" id="IPR037185">
    <property type="entry name" value="EmrE-like"/>
</dbReference>
<dbReference type="InterPro" id="IPR050638">
    <property type="entry name" value="AA-Vitamin_Transporters"/>
</dbReference>
<feature type="domain" description="EamA" evidence="7">
    <location>
        <begin position="155"/>
        <end position="284"/>
    </location>
</feature>
<accession>A0A1F8HA33</accession>
<feature type="transmembrane region" description="Helical" evidence="6">
    <location>
        <begin position="214"/>
        <end position="235"/>
    </location>
</feature>
<comment type="subcellular location">
    <subcellularLocation>
        <location evidence="1">Cell membrane</location>
        <topology evidence="1">Multi-pass membrane protein</topology>
    </subcellularLocation>
</comment>
<keyword evidence="5 6" id="KW-0472">Membrane</keyword>
<feature type="transmembrane region" description="Helical" evidence="6">
    <location>
        <begin position="186"/>
        <end position="208"/>
    </location>
</feature>
<feature type="transmembrane region" description="Helical" evidence="6">
    <location>
        <begin position="130"/>
        <end position="148"/>
    </location>
</feature>
<evidence type="ECO:0000256" key="5">
    <source>
        <dbReference type="ARBA" id="ARBA00023136"/>
    </source>
</evidence>
<feature type="transmembrane region" description="Helical" evidence="6">
    <location>
        <begin position="100"/>
        <end position="118"/>
    </location>
</feature>
<protein>
    <recommendedName>
        <fullName evidence="7">EamA domain-containing protein</fullName>
    </recommendedName>
</protein>
<feature type="transmembrane region" description="Helical" evidence="6">
    <location>
        <begin position="37"/>
        <end position="57"/>
    </location>
</feature>
<keyword evidence="3 6" id="KW-0812">Transmembrane</keyword>
<evidence type="ECO:0000313" key="8">
    <source>
        <dbReference type="EMBL" id="OGN34434.1"/>
    </source>
</evidence>
<evidence type="ECO:0000256" key="6">
    <source>
        <dbReference type="SAM" id="Phobius"/>
    </source>
</evidence>
<evidence type="ECO:0000256" key="2">
    <source>
        <dbReference type="ARBA" id="ARBA00022475"/>
    </source>
</evidence>
<evidence type="ECO:0000256" key="3">
    <source>
        <dbReference type="ARBA" id="ARBA00022692"/>
    </source>
</evidence>
<feature type="transmembrane region" description="Helical" evidence="6">
    <location>
        <begin position="154"/>
        <end position="174"/>
    </location>
</feature>
<feature type="transmembrane region" description="Helical" evidence="6">
    <location>
        <begin position="69"/>
        <end position="88"/>
    </location>
</feature>
<organism evidence="8 9">
    <name type="scientific">Candidatus Yanofskybacteria bacterium RIFCSPLOWO2_12_FULL_43_11b</name>
    <dbReference type="NCBI Taxonomy" id="1802710"/>
    <lineage>
        <taxon>Bacteria</taxon>
        <taxon>Candidatus Yanofskyibacteriota</taxon>
    </lineage>
</organism>
<proteinExistence type="predicted"/>
<sequence length="294" mass="32464">MTKKISYVFVIAAALLWGSTAAVAKLLLADLNSLQVLFFNNFFACLGLFVIVLIRGQSAVIWSYGRRDYAVFAAIGFLGTFLYNLFLISALETLPAQEAFLINYLWPVMAVIFAAVILKEKINPRKAVGLASSFIGVAIVVTRGNFSFLRFDNITGILFAVAGAVAFGLFSVLGKRYKHEQFTGMLLYYLFGTLCSLLTVLLFSSLPLLSRPQFFGLIWLGAFTSGVAFVFWFLALEYGDTAKMSNMILLTPFISLVYIYFLLGEKILISSVVGLLIIVVGIIIQSTRKRLSPV</sequence>
<keyword evidence="2" id="KW-1003">Cell membrane</keyword>
<feature type="domain" description="EamA" evidence="7">
    <location>
        <begin position="6"/>
        <end position="141"/>
    </location>
</feature>
<dbReference type="InterPro" id="IPR000620">
    <property type="entry name" value="EamA_dom"/>
</dbReference>
<reference evidence="8 9" key="1">
    <citation type="journal article" date="2016" name="Nat. Commun.">
        <title>Thousands of microbial genomes shed light on interconnected biogeochemical processes in an aquifer system.</title>
        <authorList>
            <person name="Anantharaman K."/>
            <person name="Brown C.T."/>
            <person name="Hug L.A."/>
            <person name="Sharon I."/>
            <person name="Castelle C.J."/>
            <person name="Probst A.J."/>
            <person name="Thomas B.C."/>
            <person name="Singh A."/>
            <person name="Wilkins M.J."/>
            <person name="Karaoz U."/>
            <person name="Brodie E.L."/>
            <person name="Williams K.H."/>
            <person name="Hubbard S.S."/>
            <person name="Banfield J.F."/>
        </authorList>
    </citation>
    <scope>NUCLEOTIDE SEQUENCE [LARGE SCALE GENOMIC DNA]</scope>
</reference>
<dbReference type="Pfam" id="PF00892">
    <property type="entry name" value="EamA"/>
    <property type="match status" value="2"/>
</dbReference>
<feature type="transmembrane region" description="Helical" evidence="6">
    <location>
        <begin position="267"/>
        <end position="284"/>
    </location>
</feature>
<evidence type="ECO:0000313" key="9">
    <source>
        <dbReference type="Proteomes" id="UP000177745"/>
    </source>
</evidence>
<evidence type="ECO:0000256" key="4">
    <source>
        <dbReference type="ARBA" id="ARBA00022989"/>
    </source>
</evidence>
<dbReference type="SUPFAM" id="SSF103481">
    <property type="entry name" value="Multidrug resistance efflux transporter EmrE"/>
    <property type="match status" value="2"/>
</dbReference>
<keyword evidence="4 6" id="KW-1133">Transmembrane helix</keyword>
<dbReference type="PANTHER" id="PTHR32322">
    <property type="entry name" value="INNER MEMBRANE TRANSPORTER"/>
    <property type="match status" value="1"/>
</dbReference>
<name>A0A1F8HA33_9BACT</name>
<feature type="transmembrane region" description="Helical" evidence="6">
    <location>
        <begin position="244"/>
        <end position="261"/>
    </location>
</feature>
<dbReference type="AlphaFoldDB" id="A0A1F8HA33"/>
<evidence type="ECO:0000259" key="7">
    <source>
        <dbReference type="Pfam" id="PF00892"/>
    </source>
</evidence>
<dbReference type="EMBL" id="MGKY01000001">
    <property type="protein sequence ID" value="OGN34434.1"/>
    <property type="molecule type" value="Genomic_DNA"/>
</dbReference>
<dbReference type="GO" id="GO:0005886">
    <property type="term" value="C:plasma membrane"/>
    <property type="evidence" value="ECO:0007669"/>
    <property type="project" value="UniProtKB-SubCell"/>
</dbReference>
<comment type="caution">
    <text evidence="8">The sequence shown here is derived from an EMBL/GenBank/DDBJ whole genome shotgun (WGS) entry which is preliminary data.</text>
</comment>
<gene>
    <name evidence="8" type="ORF">A3G51_03555</name>
</gene>